<dbReference type="RefSeq" id="WP_167049444.1">
    <property type="nucleotide sequence ID" value="NZ_JACGWY010000002.1"/>
</dbReference>
<gene>
    <name evidence="3" type="ORF">FHX48_001047</name>
</gene>
<feature type="domain" description="AbiEi antitoxin N-terminal" evidence="2">
    <location>
        <begin position="3"/>
        <end position="47"/>
    </location>
</feature>
<evidence type="ECO:0000259" key="2">
    <source>
        <dbReference type="Pfam" id="PF13338"/>
    </source>
</evidence>
<dbReference type="GO" id="GO:0004519">
    <property type="term" value="F:endonuclease activity"/>
    <property type="evidence" value="ECO:0007669"/>
    <property type="project" value="UniProtKB-KW"/>
</dbReference>
<evidence type="ECO:0000313" key="3">
    <source>
        <dbReference type="EMBL" id="MBA8815974.1"/>
    </source>
</evidence>
<comment type="caution">
    <text evidence="3">The sequence shown here is derived from an EMBL/GenBank/DDBJ whole genome shotgun (WGS) entry which is preliminary data.</text>
</comment>
<keyword evidence="4" id="KW-1185">Reference proteome</keyword>
<dbReference type="Proteomes" id="UP000526083">
    <property type="component" value="Unassembled WGS sequence"/>
</dbReference>
<keyword evidence="3" id="KW-0255">Endonuclease</keyword>
<dbReference type="Pfam" id="PF13338">
    <property type="entry name" value="AbiEi_4"/>
    <property type="match status" value="1"/>
</dbReference>
<accession>A0A7W3JND6</accession>
<dbReference type="AlphaFoldDB" id="A0A7W3JND6"/>
<dbReference type="InterPro" id="IPR007569">
    <property type="entry name" value="DUF559"/>
</dbReference>
<protein>
    <submittedName>
        <fullName evidence="3">Very-short-patch-repair endonuclease</fullName>
    </submittedName>
</protein>
<feature type="domain" description="DUF559" evidence="1">
    <location>
        <begin position="192"/>
        <end position="265"/>
    </location>
</feature>
<name>A0A7W3JND6_9MICO</name>
<sequence length="274" mass="30203">MNLLDAVESSSGVARVATLERRGVRRHRIADALHRGTLIRPRRGWVALPHADIELVAAARSGVVLSCITAARRRSLWVLEEPEYHVAAAPHARGGTRPGAHVHWAQPVVPRHPDHLVDGVENMLAIVSLCQPFEPALAVWESALRVGLITKTALEALPFQARAREILSIASPYSDSGLESFVMPRLKWMRVRIVPQAWILGHRVDFLIGARLILQIDGAHHVGDQRTSDNAHNALLMINGFHVVRIGYAQVVGDWPSVQDIIMRAVAQGLHLAK</sequence>
<keyword evidence="3" id="KW-0540">Nuclease</keyword>
<keyword evidence="3" id="KW-0378">Hydrolase</keyword>
<dbReference type="EMBL" id="JACGWY010000002">
    <property type="protein sequence ID" value="MBA8815974.1"/>
    <property type="molecule type" value="Genomic_DNA"/>
</dbReference>
<dbReference type="InterPro" id="IPR025159">
    <property type="entry name" value="AbiEi_N"/>
</dbReference>
<evidence type="ECO:0000259" key="1">
    <source>
        <dbReference type="Pfam" id="PF04480"/>
    </source>
</evidence>
<evidence type="ECO:0000313" key="4">
    <source>
        <dbReference type="Proteomes" id="UP000526083"/>
    </source>
</evidence>
<proteinExistence type="predicted"/>
<organism evidence="3 4">
    <name type="scientific">Microbacterium halimionae</name>
    <dbReference type="NCBI Taxonomy" id="1526413"/>
    <lineage>
        <taxon>Bacteria</taxon>
        <taxon>Bacillati</taxon>
        <taxon>Actinomycetota</taxon>
        <taxon>Actinomycetes</taxon>
        <taxon>Micrococcales</taxon>
        <taxon>Microbacteriaceae</taxon>
        <taxon>Microbacterium</taxon>
    </lineage>
</organism>
<reference evidence="3 4" key="1">
    <citation type="submission" date="2020-07" db="EMBL/GenBank/DDBJ databases">
        <title>Sequencing the genomes of 1000 actinobacteria strains.</title>
        <authorList>
            <person name="Klenk H.-P."/>
        </authorList>
    </citation>
    <scope>NUCLEOTIDE SEQUENCE [LARGE SCALE GENOMIC DNA]</scope>
    <source>
        <strain evidence="3 4">DSM 27576</strain>
    </source>
</reference>
<dbReference type="Pfam" id="PF04480">
    <property type="entry name" value="DUF559"/>
    <property type="match status" value="1"/>
</dbReference>
<dbReference type="Gene3D" id="3.40.960.10">
    <property type="entry name" value="VSR Endonuclease"/>
    <property type="match status" value="1"/>
</dbReference>